<dbReference type="GO" id="GO:0016616">
    <property type="term" value="F:oxidoreductase activity, acting on the CH-OH group of donors, NAD or NADP as acceptor"/>
    <property type="evidence" value="ECO:0007669"/>
    <property type="project" value="TreeGrafter"/>
</dbReference>
<evidence type="ECO:0000313" key="2">
    <source>
        <dbReference type="EMBL" id="QXM25348.1"/>
    </source>
</evidence>
<dbReference type="KEGG" id="elio:KO353_03670"/>
<comment type="similarity">
    <text evidence="1">Belongs to the short-chain dehydrogenases/reductases (SDR) family.</text>
</comment>
<dbReference type="Proteomes" id="UP000694001">
    <property type="component" value="Chromosome"/>
</dbReference>
<dbReference type="RefSeq" id="WP_218286404.1">
    <property type="nucleotide sequence ID" value="NZ_CP076448.1"/>
</dbReference>
<dbReference type="PANTHER" id="PTHR42760">
    <property type="entry name" value="SHORT-CHAIN DEHYDROGENASES/REDUCTASES FAMILY MEMBER"/>
    <property type="match status" value="1"/>
</dbReference>
<protein>
    <submittedName>
        <fullName evidence="2">SDR family NAD(P)-dependent oxidoreductase</fullName>
    </submittedName>
</protein>
<keyword evidence="3" id="KW-1185">Reference proteome</keyword>
<evidence type="ECO:0000313" key="3">
    <source>
        <dbReference type="Proteomes" id="UP000694001"/>
    </source>
</evidence>
<dbReference type="FunFam" id="3.40.50.720:FF:000084">
    <property type="entry name" value="Short-chain dehydrogenase reductase"/>
    <property type="match status" value="1"/>
</dbReference>
<dbReference type="PANTHER" id="PTHR42760:SF40">
    <property type="entry name" value="3-OXOACYL-[ACYL-CARRIER-PROTEIN] REDUCTASE, CHLOROPLASTIC"/>
    <property type="match status" value="1"/>
</dbReference>
<gene>
    <name evidence="2" type="ORF">KO353_03670</name>
</gene>
<dbReference type="InterPro" id="IPR002347">
    <property type="entry name" value="SDR_fam"/>
</dbReference>
<proteinExistence type="inferred from homology"/>
<dbReference type="EMBL" id="CP076448">
    <property type="protein sequence ID" value="QXM25348.1"/>
    <property type="molecule type" value="Genomic_DNA"/>
</dbReference>
<accession>A0A975U418</accession>
<dbReference type="GO" id="GO:0030497">
    <property type="term" value="P:fatty acid elongation"/>
    <property type="evidence" value="ECO:0007669"/>
    <property type="project" value="TreeGrafter"/>
</dbReference>
<reference evidence="2" key="1">
    <citation type="submission" date="2021-06" db="EMBL/GenBank/DDBJ databases">
        <title>Elioraea tepida, sp. nov., a moderately thermophilic aerobic anoxygenic phototrophic bacterium isolated from an alkaline siliceous hot spring mat community in Yellowstone National Park, WY, USA.</title>
        <authorList>
            <person name="Saini M.K."/>
            <person name="Yoshida S."/>
            <person name="Sebastian A."/>
            <person name="Hirose S."/>
            <person name="Hara E."/>
            <person name="Tamaki H."/>
            <person name="Soulier N.T."/>
            <person name="Albert I."/>
            <person name="Hanada S."/>
            <person name="Bryant D.A."/>
            <person name="Tank M."/>
        </authorList>
    </citation>
    <scope>NUCLEOTIDE SEQUENCE</scope>
    <source>
        <strain evidence="2">MS-P2</strain>
    </source>
</reference>
<evidence type="ECO:0000256" key="1">
    <source>
        <dbReference type="ARBA" id="ARBA00006484"/>
    </source>
</evidence>
<dbReference type="Pfam" id="PF00106">
    <property type="entry name" value="adh_short"/>
    <property type="match status" value="1"/>
</dbReference>
<name>A0A975U418_9PROT</name>
<sequence>MADRLAGKTAWVTGAGSGIGRASAVALAAEGARVALTGRRRAPLEETAAMIGDRAVVAPADLTDAAQVAAARDAVLAAFGRLDIVVSNAGLNAPERAWAVLTPETISALIDANLKAPAYVAQASLPALRESRGSIVHIASWAGRFIGHISGPIYVAAKHGLVALSHTINLEECRAGVRSTVIEPGEVNTPILDLRPVKLSPELRARMLQPEDVAAAVLFAVTMPPHACINEILISPTANRGYLAEMARAGQG</sequence>
<dbReference type="AlphaFoldDB" id="A0A975U418"/>
<organism evidence="2 3">
    <name type="scientific">Elioraea tepida</name>
    <dbReference type="NCBI Taxonomy" id="2843330"/>
    <lineage>
        <taxon>Bacteria</taxon>
        <taxon>Pseudomonadati</taxon>
        <taxon>Pseudomonadota</taxon>
        <taxon>Alphaproteobacteria</taxon>
        <taxon>Acetobacterales</taxon>
        <taxon>Elioraeaceae</taxon>
        <taxon>Elioraea</taxon>
    </lineage>
</organism>